<dbReference type="InterPro" id="IPR037171">
    <property type="entry name" value="NagB/RpiA_transferase-like"/>
</dbReference>
<evidence type="ECO:0000256" key="3">
    <source>
        <dbReference type="HAMAP-Rule" id="MF_01241"/>
    </source>
</evidence>
<comment type="function">
    <text evidence="3">Catalyzes the reversible isomerization-deamination of glucosamine 6-phosphate (GlcN6P) to form fructose 6-phosphate (Fru6P) and ammonium ion.</text>
</comment>
<comment type="pathway">
    <text evidence="3">Amino-sugar metabolism; N-acetylneuraminate degradation; D-fructose 6-phosphate from N-acetylneuraminate: step 5/5.</text>
</comment>
<keyword evidence="6" id="KW-1185">Reference proteome</keyword>
<dbReference type="EC" id="3.5.99.6" evidence="3"/>
<comment type="similarity">
    <text evidence="3">Belongs to the glucosamine/galactosamine-6-phosphate isomerase family. NagB subfamily.</text>
</comment>
<dbReference type="PANTHER" id="PTHR11280:SF5">
    <property type="entry name" value="GLUCOSAMINE-6-PHOSPHATE ISOMERASE"/>
    <property type="match status" value="1"/>
</dbReference>
<dbReference type="Proteomes" id="UP000658980">
    <property type="component" value="Unassembled WGS sequence"/>
</dbReference>
<proteinExistence type="inferred from homology"/>
<gene>
    <name evidence="3 5" type="primary">nagB</name>
    <name evidence="5" type="ORF">H9630_01215</name>
</gene>
<evidence type="ECO:0000259" key="4">
    <source>
        <dbReference type="Pfam" id="PF01182"/>
    </source>
</evidence>
<dbReference type="CDD" id="cd01399">
    <property type="entry name" value="GlcN6P_deaminase"/>
    <property type="match status" value="1"/>
</dbReference>
<keyword evidence="1 3" id="KW-0378">Hydrolase</keyword>
<dbReference type="NCBIfam" id="TIGR00502">
    <property type="entry name" value="nagB"/>
    <property type="match status" value="1"/>
</dbReference>
<dbReference type="EMBL" id="JACSPU010000001">
    <property type="protein sequence ID" value="MBD8013419.1"/>
    <property type="molecule type" value="Genomic_DNA"/>
</dbReference>
<dbReference type="Gene3D" id="3.40.50.1360">
    <property type="match status" value="1"/>
</dbReference>
<dbReference type="SUPFAM" id="SSF100950">
    <property type="entry name" value="NagB/RpiA/CoA transferase-like"/>
    <property type="match status" value="1"/>
</dbReference>
<evidence type="ECO:0000313" key="6">
    <source>
        <dbReference type="Proteomes" id="UP000658980"/>
    </source>
</evidence>
<dbReference type="RefSeq" id="WP_191713670.1">
    <property type="nucleotide sequence ID" value="NZ_JACSPU010000001.1"/>
</dbReference>
<dbReference type="InterPro" id="IPR018321">
    <property type="entry name" value="Glucosamine6P_isomerase_CS"/>
</dbReference>
<evidence type="ECO:0000256" key="2">
    <source>
        <dbReference type="ARBA" id="ARBA00023277"/>
    </source>
</evidence>
<dbReference type="PROSITE" id="PS01161">
    <property type="entry name" value="GLC_GALNAC_ISOMERASE"/>
    <property type="match status" value="1"/>
</dbReference>
<reference evidence="5 6" key="1">
    <citation type="submission" date="2020-08" db="EMBL/GenBank/DDBJ databases">
        <title>A Genomic Blueprint of the Chicken Gut Microbiome.</title>
        <authorList>
            <person name="Gilroy R."/>
            <person name="Ravi A."/>
            <person name="Getino M."/>
            <person name="Pursley I."/>
            <person name="Horton D.L."/>
            <person name="Alikhan N.-F."/>
            <person name="Baker D."/>
            <person name="Gharbi K."/>
            <person name="Hall N."/>
            <person name="Watson M."/>
            <person name="Adriaenssens E.M."/>
            <person name="Foster-Nyarko E."/>
            <person name="Jarju S."/>
            <person name="Secka A."/>
            <person name="Antonio M."/>
            <person name="Oren A."/>
            <person name="Chaudhuri R."/>
            <person name="La Ragione R.M."/>
            <person name="Hildebrand F."/>
            <person name="Pallen M.J."/>
        </authorList>
    </citation>
    <scope>NUCLEOTIDE SEQUENCE [LARGE SCALE GENOMIC DNA]</scope>
    <source>
        <strain evidence="5 6">Sa1BUA13</strain>
    </source>
</reference>
<dbReference type="InterPro" id="IPR006148">
    <property type="entry name" value="Glc/Gal-6P_isomerase"/>
</dbReference>
<feature type="active site" description="Proton acceptor; for ring-opening step" evidence="3">
    <location>
        <position position="138"/>
    </location>
</feature>
<dbReference type="HAMAP" id="MF_01241">
    <property type="entry name" value="GlcN6P_deamin"/>
    <property type="match status" value="1"/>
</dbReference>
<comment type="catalytic activity">
    <reaction evidence="3">
        <text>alpha-D-glucosamine 6-phosphate + H2O = beta-D-fructose 6-phosphate + NH4(+)</text>
        <dbReference type="Rhea" id="RHEA:12172"/>
        <dbReference type="ChEBI" id="CHEBI:15377"/>
        <dbReference type="ChEBI" id="CHEBI:28938"/>
        <dbReference type="ChEBI" id="CHEBI:57634"/>
        <dbReference type="ChEBI" id="CHEBI:75989"/>
        <dbReference type="EC" id="3.5.99.6"/>
    </reaction>
</comment>
<comment type="caution">
    <text evidence="3">Lacks conserved residue(s) required for the propagation of feature annotation.</text>
</comment>
<sequence length="257" mass="28485">MQIIKAKNYEEMSEIACSMLVEHVQQNESPVLGLATGSTPEGLYHSLITEYRKGTVSFQGVTTFNLDEYVGLDEEDANGYQFYMNEKLFNHINIPKRQINLPNGVSADLDKDCSDYEWKIQEAGNIDIQVLGLGLNGHIGFNEPGTSFLSRTHVVDLDESTREANARFFSSIDEVPTHAISMGIASIMESKKILLLVSGKEKAEALYQAMNSPVSEEFPATILQLHPEVTVIADELALSKVLESYGEDAIAHELQVK</sequence>
<feature type="active site" description="Proton acceptor; for enolization step" evidence="3">
    <location>
        <position position="67"/>
    </location>
</feature>
<dbReference type="Pfam" id="PF01182">
    <property type="entry name" value="Glucosamine_iso"/>
    <property type="match status" value="1"/>
</dbReference>
<organism evidence="5 6">
    <name type="scientific">Planococcus wigleyi</name>
    <dbReference type="NCBI Taxonomy" id="2762216"/>
    <lineage>
        <taxon>Bacteria</taxon>
        <taxon>Bacillati</taxon>
        <taxon>Bacillota</taxon>
        <taxon>Bacilli</taxon>
        <taxon>Bacillales</taxon>
        <taxon>Caryophanaceae</taxon>
        <taxon>Planococcus</taxon>
    </lineage>
</organism>
<protein>
    <recommendedName>
        <fullName evidence="3">Glucosamine-6-phosphate deaminase</fullName>
        <ecNumber evidence="3">3.5.99.6</ecNumber>
    </recommendedName>
    <alternativeName>
        <fullName evidence="3">GlcN6P deaminase</fullName>
        <shortName evidence="3">GNPDA</shortName>
    </alternativeName>
    <alternativeName>
        <fullName evidence="3">Glucosamine-6-phosphate isomerase</fullName>
    </alternativeName>
</protein>
<dbReference type="InterPro" id="IPR004547">
    <property type="entry name" value="Glucosamine6P_isomerase"/>
</dbReference>
<accession>A0ABR8W8T3</accession>
<feature type="domain" description="Glucosamine/galactosamine-6-phosphate isomerase" evidence="4">
    <location>
        <begin position="11"/>
        <end position="225"/>
    </location>
</feature>
<evidence type="ECO:0000313" key="5">
    <source>
        <dbReference type="EMBL" id="MBD8013419.1"/>
    </source>
</evidence>
<name>A0ABR8W8T3_9BACL</name>
<dbReference type="GO" id="GO:0004342">
    <property type="term" value="F:glucosamine-6-phosphate deaminase activity"/>
    <property type="evidence" value="ECO:0007669"/>
    <property type="project" value="UniProtKB-EC"/>
</dbReference>
<keyword evidence="2 3" id="KW-0119">Carbohydrate metabolism</keyword>
<evidence type="ECO:0000256" key="1">
    <source>
        <dbReference type="ARBA" id="ARBA00022801"/>
    </source>
</evidence>
<feature type="active site" description="For ring-opening step" evidence="3">
    <location>
        <position position="143"/>
    </location>
</feature>
<comment type="caution">
    <text evidence="5">The sequence shown here is derived from an EMBL/GenBank/DDBJ whole genome shotgun (WGS) entry which is preliminary data.</text>
</comment>
<feature type="active site" description="For ring-opening step" evidence="3">
    <location>
        <position position="136"/>
    </location>
</feature>
<dbReference type="PANTHER" id="PTHR11280">
    <property type="entry name" value="GLUCOSAMINE-6-PHOSPHATE ISOMERASE"/>
    <property type="match status" value="1"/>
</dbReference>